<dbReference type="SUPFAM" id="SSF47459">
    <property type="entry name" value="HLH, helix-loop-helix DNA-binding domain"/>
    <property type="match status" value="1"/>
</dbReference>
<dbReference type="GO" id="GO:0016360">
    <property type="term" value="P:sensory organ precursor cell fate determination"/>
    <property type="evidence" value="ECO:0007669"/>
    <property type="project" value="UniProtKB-ARBA"/>
</dbReference>
<dbReference type="AlphaFoldDB" id="A0A182P2L4"/>
<dbReference type="PANTHER" id="PTHR19290:SF162">
    <property type="entry name" value="TRANSCRIPTION FACTOR ATOH7"/>
    <property type="match status" value="1"/>
</dbReference>
<organism evidence="9 10">
    <name type="scientific">Anopheles epiroticus</name>
    <dbReference type="NCBI Taxonomy" id="199890"/>
    <lineage>
        <taxon>Eukaryota</taxon>
        <taxon>Metazoa</taxon>
        <taxon>Ecdysozoa</taxon>
        <taxon>Arthropoda</taxon>
        <taxon>Hexapoda</taxon>
        <taxon>Insecta</taxon>
        <taxon>Pterygota</taxon>
        <taxon>Neoptera</taxon>
        <taxon>Endopterygota</taxon>
        <taxon>Diptera</taxon>
        <taxon>Nematocera</taxon>
        <taxon>Culicoidea</taxon>
        <taxon>Culicidae</taxon>
        <taxon>Anophelinae</taxon>
        <taxon>Anopheles</taxon>
    </lineage>
</organism>
<feature type="domain" description="BHLH" evidence="8">
    <location>
        <begin position="138"/>
        <end position="190"/>
    </location>
</feature>
<dbReference type="GO" id="GO:0070888">
    <property type="term" value="F:E-box binding"/>
    <property type="evidence" value="ECO:0007669"/>
    <property type="project" value="TreeGrafter"/>
</dbReference>
<keyword evidence="6" id="KW-0804">Transcription</keyword>
<keyword evidence="7" id="KW-0539">Nucleus</keyword>
<reference evidence="10" key="1">
    <citation type="submission" date="2013-03" db="EMBL/GenBank/DDBJ databases">
        <title>The Genome Sequence of Anopheles epiroticus epiroticus2.</title>
        <authorList>
            <consortium name="The Broad Institute Genomics Platform"/>
            <person name="Neafsey D.E."/>
            <person name="Howell P."/>
            <person name="Walker B."/>
            <person name="Young S.K."/>
            <person name="Zeng Q."/>
            <person name="Gargeya S."/>
            <person name="Fitzgerald M."/>
            <person name="Haas B."/>
            <person name="Abouelleil A."/>
            <person name="Allen A.W."/>
            <person name="Alvarado L."/>
            <person name="Arachchi H.M."/>
            <person name="Berlin A.M."/>
            <person name="Chapman S.B."/>
            <person name="Gainer-Dewar J."/>
            <person name="Goldberg J."/>
            <person name="Griggs A."/>
            <person name="Gujja S."/>
            <person name="Hansen M."/>
            <person name="Howarth C."/>
            <person name="Imamovic A."/>
            <person name="Ireland A."/>
            <person name="Larimer J."/>
            <person name="McCowan C."/>
            <person name="Murphy C."/>
            <person name="Pearson M."/>
            <person name="Poon T.W."/>
            <person name="Priest M."/>
            <person name="Roberts A."/>
            <person name="Saif S."/>
            <person name="Shea T."/>
            <person name="Sisk P."/>
            <person name="Sykes S."/>
            <person name="Wortman J."/>
            <person name="Nusbaum C."/>
            <person name="Birren B."/>
        </authorList>
    </citation>
    <scope>NUCLEOTIDE SEQUENCE [LARGE SCALE GENOMIC DNA]</scope>
    <source>
        <strain evidence="10">Epiroticus2</strain>
    </source>
</reference>
<dbReference type="InterPro" id="IPR050359">
    <property type="entry name" value="bHLH_transcription_factors"/>
</dbReference>
<keyword evidence="4" id="KW-0524">Neurogenesis</keyword>
<proteinExistence type="predicted"/>
<dbReference type="VEuPathDB" id="VectorBase:AEPI001148"/>
<dbReference type="Gene3D" id="4.10.280.10">
    <property type="entry name" value="Helix-loop-helix DNA-binding domain"/>
    <property type="match status" value="1"/>
</dbReference>
<dbReference type="PANTHER" id="PTHR19290">
    <property type="entry name" value="BASIC HELIX-LOOP-HELIX PROTEIN NEUROGENIN-RELATED"/>
    <property type="match status" value="1"/>
</dbReference>
<name>A0A182P2L4_9DIPT</name>
<evidence type="ECO:0000313" key="10">
    <source>
        <dbReference type="Proteomes" id="UP000075885"/>
    </source>
</evidence>
<dbReference type="STRING" id="199890.A0A182P2L4"/>
<dbReference type="InterPro" id="IPR011598">
    <property type="entry name" value="bHLH_dom"/>
</dbReference>
<keyword evidence="2" id="KW-0217">Developmental protein</keyword>
<keyword evidence="5" id="KW-0805">Transcription regulation</keyword>
<evidence type="ECO:0000313" key="9">
    <source>
        <dbReference type="EnsemblMetazoa" id="AEPI001148-PA"/>
    </source>
</evidence>
<dbReference type="SMART" id="SM00353">
    <property type="entry name" value="HLH"/>
    <property type="match status" value="1"/>
</dbReference>
<dbReference type="GO" id="GO:0045944">
    <property type="term" value="P:positive regulation of transcription by RNA polymerase II"/>
    <property type="evidence" value="ECO:0007669"/>
    <property type="project" value="TreeGrafter"/>
</dbReference>
<comment type="subcellular location">
    <subcellularLocation>
        <location evidence="1">Nucleus</location>
    </subcellularLocation>
</comment>
<dbReference type="Pfam" id="PF00010">
    <property type="entry name" value="HLH"/>
    <property type="match status" value="1"/>
</dbReference>
<keyword evidence="10" id="KW-1185">Reference proteome</keyword>
<accession>A0A182P2L4</accession>
<dbReference type="GO" id="GO:0046982">
    <property type="term" value="F:protein heterodimerization activity"/>
    <property type="evidence" value="ECO:0007669"/>
    <property type="project" value="UniProtKB-ARBA"/>
</dbReference>
<protein>
    <recommendedName>
        <fullName evidence="8">BHLH domain-containing protein</fullName>
    </recommendedName>
</protein>
<dbReference type="FunFam" id="4.10.280.10:FF:000025">
    <property type="entry name" value="protein atonal homolog 7"/>
    <property type="match status" value="1"/>
</dbReference>
<evidence type="ECO:0000256" key="3">
    <source>
        <dbReference type="ARBA" id="ARBA00022782"/>
    </source>
</evidence>
<dbReference type="GO" id="GO:0061564">
    <property type="term" value="P:axon development"/>
    <property type="evidence" value="ECO:0007669"/>
    <property type="project" value="TreeGrafter"/>
</dbReference>
<evidence type="ECO:0000256" key="6">
    <source>
        <dbReference type="ARBA" id="ARBA00023163"/>
    </source>
</evidence>
<evidence type="ECO:0000256" key="4">
    <source>
        <dbReference type="ARBA" id="ARBA00022902"/>
    </source>
</evidence>
<dbReference type="GO" id="GO:0005634">
    <property type="term" value="C:nucleus"/>
    <property type="evidence" value="ECO:0007669"/>
    <property type="project" value="UniProtKB-SubCell"/>
</dbReference>
<dbReference type="EnsemblMetazoa" id="AEPI001148-RA">
    <property type="protein sequence ID" value="AEPI001148-PA"/>
    <property type="gene ID" value="AEPI001148"/>
</dbReference>
<evidence type="ECO:0000256" key="7">
    <source>
        <dbReference type="ARBA" id="ARBA00023242"/>
    </source>
</evidence>
<evidence type="ECO:0000256" key="2">
    <source>
        <dbReference type="ARBA" id="ARBA00022473"/>
    </source>
</evidence>
<evidence type="ECO:0000256" key="5">
    <source>
        <dbReference type="ARBA" id="ARBA00023015"/>
    </source>
</evidence>
<dbReference type="Proteomes" id="UP000075885">
    <property type="component" value="Unassembled WGS sequence"/>
</dbReference>
<keyword evidence="3" id="KW-0221">Differentiation</keyword>
<reference evidence="9" key="2">
    <citation type="submission" date="2020-05" db="UniProtKB">
        <authorList>
            <consortium name="EnsemblMetazoa"/>
        </authorList>
    </citation>
    <scope>IDENTIFICATION</scope>
    <source>
        <strain evidence="9">Epiroticus2</strain>
    </source>
</reference>
<dbReference type="InterPro" id="IPR036638">
    <property type="entry name" value="HLH_DNA-bd_sf"/>
</dbReference>
<dbReference type="PROSITE" id="PS50888">
    <property type="entry name" value="BHLH"/>
    <property type="match status" value="1"/>
</dbReference>
<sequence length="233" mass="25672">MSAADVYSFQHSFPSCYGQQSFEQNRLDSYFNGYSYPMPCGNSATTEFFQTANSDIFLQREQLFPSSSDTSQGSSPIAYQDHAQLQLLQSLTSDDSSSVSSGCSSAGSELDIPAASVPAPTKIKTKRGSAVPTVVRKKRRLAANARERKRMKGLNEAFDRLRQYLPSLGNDRQLSKHETLQMAQSYISALAELLDYINTDLNRHLLAIPKALRSTQGAKAILHSAKLRASVHV</sequence>
<evidence type="ECO:0000256" key="1">
    <source>
        <dbReference type="ARBA" id="ARBA00004123"/>
    </source>
</evidence>
<evidence type="ECO:0000259" key="8">
    <source>
        <dbReference type="PROSITE" id="PS50888"/>
    </source>
</evidence>
<dbReference type="GO" id="GO:0000981">
    <property type="term" value="F:DNA-binding transcription factor activity, RNA polymerase II-specific"/>
    <property type="evidence" value="ECO:0007669"/>
    <property type="project" value="TreeGrafter"/>
</dbReference>